<dbReference type="Gene3D" id="3.10.450.50">
    <property type="match status" value="1"/>
</dbReference>
<dbReference type="KEGG" id="mspg:F6B93_15295"/>
<dbReference type="Pfam" id="PF12680">
    <property type="entry name" value="SnoaL_2"/>
    <property type="match status" value="1"/>
</dbReference>
<dbReference type="InterPro" id="IPR032710">
    <property type="entry name" value="NTF2-like_dom_sf"/>
</dbReference>
<organism evidence="2 3">
    <name type="scientific">Mycobacterium spongiae</name>
    <dbReference type="NCBI Taxonomy" id="886343"/>
    <lineage>
        <taxon>Bacteria</taxon>
        <taxon>Bacillati</taxon>
        <taxon>Actinomycetota</taxon>
        <taxon>Actinomycetes</taxon>
        <taxon>Mycobacteriales</taxon>
        <taxon>Mycobacteriaceae</taxon>
        <taxon>Mycobacterium</taxon>
    </lineage>
</organism>
<feature type="domain" description="SnoaL-like" evidence="1">
    <location>
        <begin position="7"/>
        <end position="100"/>
    </location>
</feature>
<dbReference type="SUPFAM" id="SSF54427">
    <property type="entry name" value="NTF2-like"/>
    <property type="match status" value="1"/>
</dbReference>
<name>A0A975JYX7_9MYCO</name>
<evidence type="ECO:0000313" key="2">
    <source>
        <dbReference type="EMBL" id="QUR68266.1"/>
    </source>
</evidence>
<dbReference type="Proteomes" id="UP000682202">
    <property type="component" value="Chromosome"/>
</dbReference>
<keyword evidence="3" id="KW-1185">Reference proteome</keyword>
<evidence type="ECO:0000259" key="1">
    <source>
        <dbReference type="Pfam" id="PF12680"/>
    </source>
</evidence>
<dbReference type="RefSeq" id="WP_211695837.1">
    <property type="nucleotide sequence ID" value="NZ_CP046600.1"/>
</dbReference>
<dbReference type="InterPro" id="IPR037401">
    <property type="entry name" value="SnoaL-like"/>
</dbReference>
<dbReference type="EMBL" id="CP046600">
    <property type="protein sequence ID" value="QUR68266.1"/>
    <property type="molecule type" value="Genomic_DNA"/>
</dbReference>
<reference evidence="2" key="1">
    <citation type="submission" date="2019-12" db="EMBL/GenBank/DDBJ databases">
        <title>Mycobacterium spongiae sp. nov.</title>
        <authorList>
            <person name="Stinear T."/>
        </authorList>
    </citation>
    <scope>NUCLEOTIDE SEQUENCE</scope>
    <source>
        <strain evidence="2">FSD4b-SM</strain>
    </source>
</reference>
<proteinExistence type="predicted"/>
<gene>
    <name evidence="2" type="ORF">F6B93_15295</name>
</gene>
<sequence>MSAARVVTTYHESWTRGDMVTARSHLADDLDFQGSIDTFTNADDFIATLTGFAQMLTRVDLLAQFYSDDGAALLYDCVTNSPAGTIRTAEFFGLRGGKIATIRLVFDATLLRQAMPG</sequence>
<protein>
    <recommendedName>
        <fullName evidence="1">SnoaL-like domain-containing protein</fullName>
    </recommendedName>
</protein>
<dbReference type="AlphaFoldDB" id="A0A975JYX7"/>
<evidence type="ECO:0000313" key="3">
    <source>
        <dbReference type="Proteomes" id="UP000682202"/>
    </source>
</evidence>
<accession>A0A975JYX7</accession>